<dbReference type="Pfam" id="PF00005">
    <property type="entry name" value="ABC_tran"/>
    <property type="match status" value="1"/>
</dbReference>
<keyword evidence="1" id="KW-0547">Nucleotide-binding</keyword>
<proteinExistence type="predicted"/>
<dbReference type="RefSeq" id="XP_007515255.1">
    <property type="nucleotide sequence ID" value="XM_007515193.1"/>
</dbReference>
<dbReference type="GO" id="GO:0016887">
    <property type="term" value="F:ATP hydrolysis activity"/>
    <property type="evidence" value="ECO:0007669"/>
    <property type="project" value="InterPro"/>
</dbReference>
<keyword evidence="2" id="KW-0067">ATP-binding</keyword>
<dbReference type="SUPFAM" id="SSF52540">
    <property type="entry name" value="P-loop containing nucleoside triphosphate hydrolases"/>
    <property type="match status" value="1"/>
</dbReference>
<gene>
    <name evidence="4" type="ORF">Bathy01g01220</name>
</gene>
<dbReference type="STRING" id="41875.K8E959"/>
<dbReference type="KEGG" id="bpg:Bathy01g01220"/>
<dbReference type="SMART" id="SM00382">
    <property type="entry name" value="AAA"/>
    <property type="match status" value="1"/>
</dbReference>
<dbReference type="OrthoDB" id="6512918at2759"/>
<keyword evidence="5" id="KW-1185">Reference proteome</keyword>
<dbReference type="PANTHER" id="PTHR43158:SF12">
    <property type="entry name" value="ABC TRANSPORTER FAMILY PROTEIN"/>
    <property type="match status" value="1"/>
</dbReference>
<evidence type="ECO:0000313" key="4">
    <source>
        <dbReference type="EMBL" id="CCO14134.1"/>
    </source>
</evidence>
<evidence type="ECO:0000256" key="1">
    <source>
        <dbReference type="ARBA" id="ARBA00022741"/>
    </source>
</evidence>
<organism evidence="4 5">
    <name type="scientific">Bathycoccus prasinos</name>
    <dbReference type="NCBI Taxonomy" id="41875"/>
    <lineage>
        <taxon>Eukaryota</taxon>
        <taxon>Viridiplantae</taxon>
        <taxon>Chlorophyta</taxon>
        <taxon>Mamiellophyceae</taxon>
        <taxon>Mamiellales</taxon>
        <taxon>Bathycoccaceae</taxon>
        <taxon>Bathycoccus</taxon>
    </lineage>
</organism>
<evidence type="ECO:0000256" key="2">
    <source>
        <dbReference type="ARBA" id="ARBA00022840"/>
    </source>
</evidence>
<protein>
    <recommendedName>
        <fullName evidence="3">ABC transporter domain-containing protein</fullName>
    </recommendedName>
</protein>
<dbReference type="AlphaFoldDB" id="K8E959"/>
<evidence type="ECO:0000259" key="3">
    <source>
        <dbReference type="PROSITE" id="PS50893"/>
    </source>
</evidence>
<dbReference type="InterPro" id="IPR003439">
    <property type="entry name" value="ABC_transporter-like_ATP-bd"/>
</dbReference>
<dbReference type="PANTHER" id="PTHR43158">
    <property type="entry name" value="SKFA PEPTIDE EXPORT ATP-BINDING PROTEIN SKFE"/>
    <property type="match status" value="1"/>
</dbReference>
<sequence length="381" mass="41842">MPVPISVTGFKNLAGDQNVHAEIAETASAGDWFSKMRGGGDVEKTSTTATMDVDDETATTTTATHDENGKLWGIAVNDLDFSYPGIDGAPIPGSEPLIKGMNLHLKPGSCCLLLGANGAGKTTLLKIMGGKHMVPREKVLILGREAFYDTSLTSSGDLSYIGGNWQRDVAFAGYNIPLAGDFPASKMLDGIKGVDPARKKRIIDALDVDVEWRMHQVSDGQRRRVQLAWGLMHEFKVLLLDEITVDLDVLGRAELMKFLRQECEERQCTILYATHIFDGLEKFASHVAFVAGGKLQFCKEMESIPSLKSRKPGALLKEVEIWLREDARLRPRKKKTVRKSLEQARNNGWGEGRLGSTLAKGEELRNGISQIKNASNAVMRC</sequence>
<dbReference type="eggNOG" id="KOG2355">
    <property type="taxonomic scope" value="Eukaryota"/>
</dbReference>
<dbReference type="EMBL" id="FO082278">
    <property type="protein sequence ID" value="CCO14134.1"/>
    <property type="molecule type" value="Genomic_DNA"/>
</dbReference>
<dbReference type="PROSITE" id="PS50893">
    <property type="entry name" value="ABC_TRANSPORTER_2"/>
    <property type="match status" value="1"/>
</dbReference>
<dbReference type="InterPro" id="IPR003593">
    <property type="entry name" value="AAA+_ATPase"/>
</dbReference>
<evidence type="ECO:0000313" key="5">
    <source>
        <dbReference type="Proteomes" id="UP000198341"/>
    </source>
</evidence>
<dbReference type="GO" id="GO:0005524">
    <property type="term" value="F:ATP binding"/>
    <property type="evidence" value="ECO:0007669"/>
    <property type="project" value="UniProtKB-KW"/>
</dbReference>
<accession>K8E959</accession>
<dbReference type="Gene3D" id="3.40.50.300">
    <property type="entry name" value="P-loop containing nucleotide triphosphate hydrolases"/>
    <property type="match status" value="1"/>
</dbReference>
<name>K8E959_9CHLO</name>
<dbReference type="GeneID" id="19017858"/>
<reference evidence="4 5" key="1">
    <citation type="submission" date="2011-10" db="EMBL/GenBank/DDBJ databases">
        <authorList>
            <person name="Genoscope - CEA"/>
        </authorList>
    </citation>
    <scope>NUCLEOTIDE SEQUENCE [LARGE SCALE GENOMIC DNA]</scope>
    <source>
        <strain evidence="4 5">RCC 1105</strain>
    </source>
</reference>
<dbReference type="InterPro" id="IPR027417">
    <property type="entry name" value="P-loop_NTPase"/>
</dbReference>
<feature type="domain" description="ABC transporter" evidence="3">
    <location>
        <begin position="74"/>
        <end position="317"/>
    </location>
</feature>
<dbReference type="Proteomes" id="UP000198341">
    <property type="component" value="Chromosome 1"/>
</dbReference>